<feature type="non-terminal residue" evidence="2">
    <location>
        <position position="44"/>
    </location>
</feature>
<organism evidence="2 3">
    <name type="scientific">Thalassiosira oceanica</name>
    <name type="common">Marine diatom</name>
    <dbReference type="NCBI Taxonomy" id="159749"/>
    <lineage>
        <taxon>Eukaryota</taxon>
        <taxon>Sar</taxon>
        <taxon>Stramenopiles</taxon>
        <taxon>Ochrophyta</taxon>
        <taxon>Bacillariophyta</taxon>
        <taxon>Coscinodiscophyceae</taxon>
        <taxon>Thalassiosirophycidae</taxon>
        <taxon>Thalassiosirales</taxon>
        <taxon>Thalassiosiraceae</taxon>
        <taxon>Thalassiosira</taxon>
    </lineage>
</organism>
<accession>K0TJX7</accession>
<keyword evidence="3" id="KW-1185">Reference proteome</keyword>
<evidence type="ECO:0000256" key="1">
    <source>
        <dbReference type="SAM" id="MobiDB-lite"/>
    </source>
</evidence>
<name>K0TJX7_THAOC</name>
<dbReference type="Proteomes" id="UP000266841">
    <property type="component" value="Unassembled WGS sequence"/>
</dbReference>
<sequence>MASTRPRHGLDTASWSHQEACEDAGTTTQATSHQSHHYLPGVTQ</sequence>
<reference evidence="2 3" key="1">
    <citation type="journal article" date="2012" name="Genome Biol.">
        <title>Genome and low-iron response of an oceanic diatom adapted to chronic iron limitation.</title>
        <authorList>
            <person name="Lommer M."/>
            <person name="Specht M."/>
            <person name="Roy A.S."/>
            <person name="Kraemer L."/>
            <person name="Andreson R."/>
            <person name="Gutowska M.A."/>
            <person name="Wolf J."/>
            <person name="Bergner S.V."/>
            <person name="Schilhabel M.B."/>
            <person name="Klostermeier U.C."/>
            <person name="Beiko R.G."/>
            <person name="Rosenstiel P."/>
            <person name="Hippler M."/>
            <person name="Laroche J."/>
        </authorList>
    </citation>
    <scope>NUCLEOTIDE SEQUENCE [LARGE SCALE GENOMIC DNA]</scope>
    <source>
        <strain evidence="2 3">CCMP1005</strain>
    </source>
</reference>
<proteinExistence type="predicted"/>
<gene>
    <name evidence="2" type="ORF">THAOC_07654</name>
</gene>
<evidence type="ECO:0000313" key="3">
    <source>
        <dbReference type="Proteomes" id="UP000266841"/>
    </source>
</evidence>
<dbReference type="EMBL" id="AGNL01007832">
    <property type="protein sequence ID" value="EJK70947.1"/>
    <property type="molecule type" value="Genomic_DNA"/>
</dbReference>
<comment type="caution">
    <text evidence="2">The sequence shown here is derived from an EMBL/GenBank/DDBJ whole genome shotgun (WGS) entry which is preliminary data.</text>
</comment>
<protein>
    <submittedName>
        <fullName evidence="2">Uncharacterized protein</fullName>
    </submittedName>
</protein>
<feature type="region of interest" description="Disordered" evidence="1">
    <location>
        <begin position="1"/>
        <end position="44"/>
    </location>
</feature>
<dbReference type="AlphaFoldDB" id="K0TJX7"/>
<evidence type="ECO:0000313" key="2">
    <source>
        <dbReference type="EMBL" id="EJK70947.1"/>
    </source>
</evidence>